<name>A0ABD3TT17_9LAMI</name>
<dbReference type="AlphaFoldDB" id="A0ABD3TT17"/>
<protein>
    <submittedName>
        <fullName evidence="1">Uncharacterized protein</fullName>
    </submittedName>
</protein>
<sequence>MIEITQEIIWFEVNYDHNLSITIHVNIIYISSTPTRTSSHMPPPMHPTPSPTPIHLLPYSSPPSIDVIIIFTVVEAVGN</sequence>
<comment type="caution">
    <text evidence="1">The sequence shown here is derived from an EMBL/GenBank/DDBJ whole genome shotgun (WGS) entry which is preliminary data.</text>
</comment>
<accession>A0ABD3TT17</accession>
<organism evidence="1 2">
    <name type="scientific">Penstemon smallii</name>
    <dbReference type="NCBI Taxonomy" id="265156"/>
    <lineage>
        <taxon>Eukaryota</taxon>
        <taxon>Viridiplantae</taxon>
        <taxon>Streptophyta</taxon>
        <taxon>Embryophyta</taxon>
        <taxon>Tracheophyta</taxon>
        <taxon>Spermatophyta</taxon>
        <taxon>Magnoliopsida</taxon>
        <taxon>eudicotyledons</taxon>
        <taxon>Gunneridae</taxon>
        <taxon>Pentapetalae</taxon>
        <taxon>asterids</taxon>
        <taxon>lamiids</taxon>
        <taxon>Lamiales</taxon>
        <taxon>Plantaginaceae</taxon>
        <taxon>Cheloneae</taxon>
        <taxon>Penstemon</taxon>
    </lineage>
</organism>
<proteinExistence type="predicted"/>
<dbReference type="Proteomes" id="UP001634393">
    <property type="component" value="Unassembled WGS sequence"/>
</dbReference>
<gene>
    <name evidence="1" type="ORF">ACJIZ3_023769</name>
</gene>
<dbReference type="EMBL" id="JBJXBP010000003">
    <property type="protein sequence ID" value="KAL3839178.1"/>
    <property type="molecule type" value="Genomic_DNA"/>
</dbReference>
<reference evidence="1 2" key="1">
    <citation type="submission" date="2024-12" db="EMBL/GenBank/DDBJ databases">
        <title>The unique morphological basis and parallel evolutionary history of personate flowers in Penstemon.</title>
        <authorList>
            <person name="Depatie T.H."/>
            <person name="Wessinger C.A."/>
        </authorList>
    </citation>
    <scope>NUCLEOTIDE SEQUENCE [LARGE SCALE GENOMIC DNA]</scope>
    <source>
        <strain evidence="1">WTNN_2</strain>
        <tissue evidence="1">Leaf</tissue>
    </source>
</reference>
<evidence type="ECO:0000313" key="2">
    <source>
        <dbReference type="Proteomes" id="UP001634393"/>
    </source>
</evidence>
<keyword evidence="2" id="KW-1185">Reference proteome</keyword>
<evidence type="ECO:0000313" key="1">
    <source>
        <dbReference type="EMBL" id="KAL3839178.1"/>
    </source>
</evidence>